<proteinExistence type="predicted"/>
<protein>
    <submittedName>
        <fullName evidence="2">PEPxxWA-CTERM sorting domain-containing protein</fullName>
    </submittedName>
</protein>
<evidence type="ECO:0000313" key="3">
    <source>
        <dbReference type="Proteomes" id="UP000441389"/>
    </source>
</evidence>
<dbReference type="Proteomes" id="UP000441389">
    <property type="component" value="Unassembled WGS sequence"/>
</dbReference>
<dbReference type="NCBIfam" id="NF035944">
    <property type="entry name" value="PEPxxWA-CTERM"/>
    <property type="match status" value="1"/>
</dbReference>
<dbReference type="EMBL" id="WQMS01000001">
    <property type="protein sequence ID" value="MVO76615.1"/>
    <property type="molecule type" value="Genomic_DNA"/>
</dbReference>
<dbReference type="AlphaFoldDB" id="A0A6I4IX03"/>
<gene>
    <name evidence="2" type="ORF">GON01_01490</name>
</gene>
<keyword evidence="3" id="KW-1185">Reference proteome</keyword>
<sequence>MVPAAAQAVVLKVSYEGTLAGKANGYNFDTGIVLDGLVDLNGLPAVPAIDVTDVKVDAPAFGVFDFALPDLQLGLAGISGSTVSIFASVNNMPIALFGLDTNTVLTNGIDRVSIQGALVAAQPFALGGINFQLTGGAGTFTISAVPEAGTWAMMILGFGAVGATLRRRSAKLSFA</sequence>
<dbReference type="InterPro" id="IPR013424">
    <property type="entry name" value="Ice-binding_C"/>
</dbReference>
<evidence type="ECO:0000313" key="2">
    <source>
        <dbReference type="EMBL" id="MVO76615.1"/>
    </source>
</evidence>
<evidence type="ECO:0000259" key="1">
    <source>
        <dbReference type="Pfam" id="PF07589"/>
    </source>
</evidence>
<accession>A0A6I4IX03</accession>
<feature type="domain" description="Ice-binding protein C-terminal" evidence="1">
    <location>
        <begin position="144"/>
        <end position="168"/>
    </location>
</feature>
<reference evidence="2 3" key="1">
    <citation type="submission" date="2019-12" db="EMBL/GenBank/DDBJ databases">
        <authorList>
            <person name="Huq M.A."/>
        </authorList>
    </citation>
    <scope>NUCLEOTIDE SEQUENCE [LARGE SCALE GENOMIC DNA]</scope>
    <source>
        <strain evidence="2 3">MAH-20</strain>
    </source>
</reference>
<name>A0A6I4IX03_9SPHN</name>
<dbReference type="Pfam" id="PF07589">
    <property type="entry name" value="PEP-CTERM"/>
    <property type="match status" value="1"/>
</dbReference>
<organism evidence="2 3">
    <name type="scientific">Sphingomonas horti</name>
    <dbReference type="NCBI Taxonomy" id="2682842"/>
    <lineage>
        <taxon>Bacteria</taxon>
        <taxon>Pseudomonadati</taxon>
        <taxon>Pseudomonadota</taxon>
        <taxon>Alphaproteobacteria</taxon>
        <taxon>Sphingomonadales</taxon>
        <taxon>Sphingomonadaceae</taxon>
        <taxon>Sphingomonas</taxon>
    </lineage>
</organism>
<comment type="caution">
    <text evidence="2">The sequence shown here is derived from an EMBL/GenBank/DDBJ whole genome shotgun (WGS) entry which is preliminary data.</text>
</comment>